<feature type="transmembrane region" description="Helical" evidence="1">
    <location>
        <begin position="20"/>
        <end position="42"/>
    </location>
</feature>
<keyword evidence="1" id="KW-0812">Transmembrane</keyword>
<evidence type="ECO:0000313" key="2">
    <source>
        <dbReference type="EMBL" id="KAF1953892.1"/>
    </source>
</evidence>
<name>A0A6A5TQH2_9PLEO</name>
<dbReference type="AlphaFoldDB" id="A0A6A5TQH2"/>
<organism evidence="2 3">
    <name type="scientific">Byssothecium circinans</name>
    <dbReference type="NCBI Taxonomy" id="147558"/>
    <lineage>
        <taxon>Eukaryota</taxon>
        <taxon>Fungi</taxon>
        <taxon>Dikarya</taxon>
        <taxon>Ascomycota</taxon>
        <taxon>Pezizomycotina</taxon>
        <taxon>Dothideomycetes</taxon>
        <taxon>Pleosporomycetidae</taxon>
        <taxon>Pleosporales</taxon>
        <taxon>Massarineae</taxon>
        <taxon>Massarinaceae</taxon>
        <taxon>Byssothecium</taxon>
    </lineage>
</organism>
<dbReference type="EMBL" id="ML977001">
    <property type="protein sequence ID" value="KAF1953892.1"/>
    <property type="molecule type" value="Genomic_DNA"/>
</dbReference>
<keyword evidence="1" id="KW-1133">Transmembrane helix</keyword>
<sequence length="52" mass="5827">MSKTASPLSTKTTVCFQDTFFSFSFPFDFAFPCFSLSFPLCLSPQTENVSKI</sequence>
<accession>A0A6A5TQH2</accession>
<dbReference type="Proteomes" id="UP000800035">
    <property type="component" value="Unassembled WGS sequence"/>
</dbReference>
<evidence type="ECO:0000256" key="1">
    <source>
        <dbReference type="SAM" id="Phobius"/>
    </source>
</evidence>
<evidence type="ECO:0000313" key="3">
    <source>
        <dbReference type="Proteomes" id="UP000800035"/>
    </source>
</evidence>
<keyword evidence="3" id="KW-1185">Reference proteome</keyword>
<protein>
    <submittedName>
        <fullName evidence="2">Uncharacterized protein</fullName>
    </submittedName>
</protein>
<gene>
    <name evidence="2" type="ORF">CC80DRAFT_494145</name>
</gene>
<reference evidence="2" key="1">
    <citation type="journal article" date="2020" name="Stud. Mycol.">
        <title>101 Dothideomycetes genomes: a test case for predicting lifestyles and emergence of pathogens.</title>
        <authorList>
            <person name="Haridas S."/>
            <person name="Albert R."/>
            <person name="Binder M."/>
            <person name="Bloem J."/>
            <person name="Labutti K."/>
            <person name="Salamov A."/>
            <person name="Andreopoulos B."/>
            <person name="Baker S."/>
            <person name="Barry K."/>
            <person name="Bills G."/>
            <person name="Bluhm B."/>
            <person name="Cannon C."/>
            <person name="Castanera R."/>
            <person name="Culley D."/>
            <person name="Daum C."/>
            <person name="Ezra D."/>
            <person name="Gonzalez J."/>
            <person name="Henrissat B."/>
            <person name="Kuo A."/>
            <person name="Liang C."/>
            <person name="Lipzen A."/>
            <person name="Lutzoni F."/>
            <person name="Magnuson J."/>
            <person name="Mondo S."/>
            <person name="Nolan M."/>
            <person name="Ohm R."/>
            <person name="Pangilinan J."/>
            <person name="Park H.-J."/>
            <person name="Ramirez L."/>
            <person name="Alfaro M."/>
            <person name="Sun H."/>
            <person name="Tritt A."/>
            <person name="Yoshinaga Y."/>
            <person name="Zwiers L.-H."/>
            <person name="Turgeon B."/>
            <person name="Goodwin S."/>
            <person name="Spatafora J."/>
            <person name="Crous P."/>
            <person name="Grigoriev I."/>
        </authorList>
    </citation>
    <scope>NUCLEOTIDE SEQUENCE</scope>
    <source>
        <strain evidence="2">CBS 675.92</strain>
    </source>
</reference>
<proteinExistence type="predicted"/>
<keyword evidence="1" id="KW-0472">Membrane</keyword>